<dbReference type="InterPro" id="IPR050278">
    <property type="entry name" value="Serine_Prot_S9B/DPPIV"/>
</dbReference>
<keyword evidence="1" id="KW-0732">Signal</keyword>
<dbReference type="SUPFAM" id="SSF82171">
    <property type="entry name" value="DPP6 N-terminal domain-like"/>
    <property type="match status" value="1"/>
</dbReference>
<evidence type="ECO:0000313" key="5">
    <source>
        <dbReference type="Proteomes" id="UP000045051"/>
    </source>
</evidence>
<dbReference type="Pfam" id="PF00930">
    <property type="entry name" value="DPPIV_N"/>
    <property type="match status" value="1"/>
</dbReference>
<dbReference type="RefSeq" id="WP_052458131.1">
    <property type="nucleotide sequence ID" value="NZ_CDOI01000140.1"/>
</dbReference>
<dbReference type="SUPFAM" id="SSF53474">
    <property type="entry name" value="alpha/beta-Hydrolases"/>
    <property type="match status" value="1"/>
</dbReference>
<dbReference type="GO" id="GO:0008239">
    <property type="term" value="F:dipeptidyl-peptidase activity"/>
    <property type="evidence" value="ECO:0007669"/>
    <property type="project" value="TreeGrafter"/>
</dbReference>
<keyword evidence="4" id="KW-0378">Hydrolase</keyword>
<dbReference type="MEROPS" id="S09.017"/>
<organism evidence="4 5">
    <name type="scientific">Capnocytophaga canis</name>
    <dbReference type="NCBI Taxonomy" id="1848903"/>
    <lineage>
        <taxon>Bacteria</taxon>
        <taxon>Pseudomonadati</taxon>
        <taxon>Bacteroidota</taxon>
        <taxon>Flavobacteriia</taxon>
        <taxon>Flavobacteriales</taxon>
        <taxon>Flavobacteriaceae</taxon>
        <taxon>Capnocytophaga</taxon>
    </lineage>
</organism>
<feature type="domain" description="Dipeptidylpeptidase IV N-terminal" evidence="3">
    <location>
        <begin position="116"/>
        <end position="443"/>
    </location>
</feature>
<evidence type="ECO:0000256" key="1">
    <source>
        <dbReference type="SAM" id="SignalP"/>
    </source>
</evidence>
<evidence type="ECO:0000313" key="4">
    <source>
        <dbReference type="EMBL" id="CEN45813.1"/>
    </source>
</evidence>
<name>A0A0B7I7E7_9FLAO</name>
<dbReference type="EMBL" id="CDOI01000140">
    <property type="protein sequence ID" value="CEN45813.1"/>
    <property type="molecule type" value="Genomic_DNA"/>
</dbReference>
<dbReference type="GO" id="GO:0008236">
    <property type="term" value="F:serine-type peptidase activity"/>
    <property type="evidence" value="ECO:0007669"/>
    <property type="project" value="InterPro"/>
</dbReference>
<keyword evidence="5" id="KW-1185">Reference proteome</keyword>
<sequence length="726" mass="83371">MKKHLLLWLFVSSLTTFAQQGITNQSNVGLKKITIEDAIFGYYKNPDAPQGYSLLYPENYYDLQWIKNTNQWIHSSNGKFNIIDANGKTIRTLGDELMKNYPQLKRLPSIGYIDEKEFIFEADNTYHIYDYQSDKKTGSIRIPQEADNKDFNRERNAVAYTIGNNLYLAIANNEKIVITNHSDKNIVSGQSIHRQEFGIKKGTFWSPKGNFLAFYQKNESNVTDYPLVDINTHPAVPKIIKYPMVGQKSEQASIGIFNVDTHKTIYLDIDTTDEHYLTNLSWSPDEKYVLIAEINRDQNYYWLNRYDVATGKKVNTLFEEKNDKWVEPENPAVFLPNKNNEFLWMSERDGFMNLYHYNTEGKLIKKLTSFRWVVQDILGFDSKGKYVYISGTGTDPREKHTFRIDLTNPKKIQQLTKVNGTHKTQLSSDGKYLIDVYSSISIPNKIDIINTESTKSITILEAKNPLEGVAVSSTEFVEIKANDGTILYGKMHKPRDIDVTKKYPVLLYVYGGPHAQLVTNSWGVGSYLWMPFFAENEQYIIFTIDNRGSANRGFAFESVIHRRLGDIEIQDQLTGVEYLKSLPYVDDSRIAVHGWSFGGFMASSLMLRHPNVFTTSIAGGAVTDWKFYEVMYGERYMDTPISNREGYEKSRVGKYLDNLNGKLLFVHGSVDDVVVPQHVMSIIQESISKRKMVDLSIYPMHGHGVRGVDNANLVIRMLEYIKQHNK</sequence>
<accession>A0A0B7I7E7</accession>
<dbReference type="EC" id="3.4.14.12" evidence="4"/>
<dbReference type="GO" id="GO:0006508">
    <property type="term" value="P:proteolysis"/>
    <property type="evidence" value="ECO:0007669"/>
    <property type="project" value="InterPro"/>
</dbReference>
<feature type="domain" description="Peptidase S9 prolyl oligopeptidase catalytic" evidence="2">
    <location>
        <begin position="529"/>
        <end position="724"/>
    </location>
</feature>
<evidence type="ECO:0000259" key="3">
    <source>
        <dbReference type="Pfam" id="PF00930"/>
    </source>
</evidence>
<proteinExistence type="predicted"/>
<reference evidence="4 5" key="1">
    <citation type="submission" date="2015-01" db="EMBL/GenBank/DDBJ databases">
        <authorList>
            <person name="Xiang T."/>
            <person name="Song Y."/>
            <person name="Huang L."/>
            <person name="Wang B."/>
            <person name="Wu P."/>
        </authorList>
    </citation>
    <scope>NUCLEOTIDE SEQUENCE [LARGE SCALE GENOMIC DNA]</scope>
    <source>
        <strain evidence="4 5">CcD38</strain>
    </source>
</reference>
<dbReference type="AlphaFoldDB" id="A0A0B7I7E7"/>
<dbReference type="Proteomes" id="UP000045051">
    <property type="component" value="Unassembled WGS sequence"/>
</dbReference>
<evidence type="ECO:0000259" key="2">
    <source>
        <dbReference type="Pfam" id="PF00326"/>
    </source>
</evidence>
<feature type="chain" id="PRO_5002116523" evidence="1">
    <location>
        <begin position="19"/>
        <end position="726"/>
    </location>
</feature>
<feature type="signal peptide" evidence="1">
    <location>
        <begin position="1"/>
        <end position="18"/>
    </location>
</feature>
<dbReference type="Pfam" id="PF00326">
    <property type="entry name" value="Peptidase_S9"/>
    <property type="match status" value="1"/>
</dbReference>
<gene>
    <name evidence="4" type="primary">ptpA</name>
    <name evidence="4" type="ORF">CCAND38_30002</name>
</gene>
<dbReference type="InterPro" id="IPR002469">
    <property type="entry name" value="Peptidase_S9B_N"/>
</dbReference>
<dbReference type="InterPro" id="IPR001375">
    <property type="entry name" value="Peptidase_S9_cat"/>
</dbReference>
<dbReference type="Gene3D" id="2.140.10.30">
    <property type="entry name" value="Dipeptidylpeptidase IV, N-terminal domain"/>
    <property type="match status" value="1"/>
</dbReference>
<dbReference type="PANTHER" id="PTHR11731:SF193">
    <property type="entry name" value="DIPEPTIDYL PEPTIDASE 9"/>
    <property type="match status" value="1"/>
</dbReference>
<protein>
    <submittedName>
        <fullName evidence="4">Prolyl tripeptidyl peptidase</fullName>
        <ecNumber evidence="4">3.4.14.12</ecNumber>
    </submittedName>
</protein>
<dbReference type="PANTHER" id="PTHR11731">
    <property type="entry name" value="PROTEASE FAMILY S9B,C DIPEPTIDYL-PEPTIDASE IV-RELATED"/>
    <property type="match status" value="1"/>
</dbReference>
<dbReference type="Gene3D" id="3.40.50.1820">
    <property type="entry name" value="alpha/beta hydrolase"/>
    <property type="match status" value="1"/>
</dbReference>
<dbReference type="InterPro" id="IPR029058">
    <property type="entry name" value="AB_hydrolase_fold"/>
</dbReference>